<reference evidence="2 3" key="1">
    <citation type="submission" date="2017-02" db="EMBL/GenBank/DDBJ databases">
        <title>Natronthermophilus aegyptiacus gen. nov.,sp. nov., an aerobic, extremely halophilic alkalithermophilic archaeon isolated from the athalassohaline Wadi An Natrun, Egypt.</title>
        <authorList>
            <person name="Zhao B."/>
        </authorList>
    </citation>
    <scope>NUCLEOTIDE SEQUENCE [LARGE SCALE GENOMIC DNA]</scope>
    <source>
        <strain evidence="2 3">CGMCC 1.3597</strain>
    </source>
</reference>
<sequence>MGFSTSGAAAIMLIAFLVAASVIFPTIFTAGADTGDAFAAQAENTRTLANSDVGITTAEQASHEVTEDGEDETYGTVTVTVENTGTTTLDVRHTDLLLEGTFIAQTDDNVTTTVIVDRDGDNEEPRDDTDIWPPGTALEFDVDEELIDAEFGDDEPLERVKVVTETGLSDATDEIETTDDEGAE</sequence>
<proteinExistence type="predicted"/>
<dbReference type="Proteomes" id="UP000196084">
    <property type="component" value="Unassembled WGS sequence"/>
</dbReference>
<dbReference type="Pfam" id="PF01917">
    <property type="entry name" value="Flagellin_arch-type"/>
    <property type="match status" value="1"/>
</dbReference>
<comment type="caution">
    <text evidence="2">The sequence shown here is derived from an EMBL/GenBank/DDBJ whole genome shotgun (WGS) entry which is preliminary data.</text>
</comment>
<feature type="compositionally biased region" description="Acidic residues" evidence="1">
    <location>
        <begin position="171"/>
        <end position="184"/>
    </location>
</feature>
<dbReference type="InterPro" id="IPR002774">
    <property type="entry name" value="Flagellin_arc-type"/>
</dbReference>
<protein>
    <recommendedName>
        <fullName evidence="4">Flagellin</fullName>
    </recommendedName>
</protein>
<dbReference type="RefSeq" id="WP_245835354.1">
    <property type="nucleotide sequence ID" value="NZ_MWPH01000002.1"/>
</dbReference>
<dbReference type="GO" id="GO:0097588">
    <property type="term" value="P:archaeal or bacterial-type flagellum-dependent cell motility"/>
    <property type="evidence" value="ECO:0007669"/>
    <property type="project" value="InterPro"/>
</dbReference>
<organism evidence="2 3">
    <name type="scientific">Natronolimnobius baerhuensis</name>
    <dbReference type="NCBI Taxonomy" id="253108"/>
    <lineage>
        <taxon>Archaea</taxon>
        <taxon>Methanobacteriati</taxon>
        <taxon>Methanobacteriota</taxon>
        <taxon>Stenosarchaea group</taxon>
        <taxon>Halobacteria</taxon>
        <taxon>Halobacteriales</taxon>
        <taxon>Natrialbaceae</taxon>
        <taxon>Natronolimnobius</taxon>
    </lineage>
</organism>
<dbReference type="EMBL" id="MWPH01000002">
    <property type="protein sequence ID" value="OVE84998.1"/>
    <property type="molecule type" value="Genomic_DNA"/>
</dbReference>
<accession>A0A202EA20</accession>
<evidence type="ECO:0000256" key="1">
    <source>
        <dbReference type="SAM" id="MobiDB-lite"/>
    </source>
</evidence>
<feature type="region of interest" description="Disordered" evidence="1">
    <location>
        <begin position="165"/>
        <end position="184"/>
    </location>
</feature>
<dbReference type="PANTHER" id="PTHR42200">
    <property type="entry name" value="ARCHAEAL FLAGELLA-RELATED PROTEIN F-RELATED"/>
    <property type="match status" value="1"/>
</dbReference>
<name>A0A202EA20_9EURY</name>
<evidence type="ECO:0000313" key="3">
    <source>
        <dbReference type="Proteomes" id="UP000196084"/>
    </source>
</evidence>
<evidence type="ECO:0008006" key="4">
    <source>
        <dbReference type="Google" id="ProtNLM"/>
    </source>
</evidence>
<keyword evidence="3" id="KW-1185">Reference proteome</keyword>
<dbReference type="PANTHER" id="PTHR42200:SF2">
    <property type="entry name" value="ARCHAEAL FLAGELLA-RELATED PROTEIN F"/>
    <property type="match status" value="1"/>
</dbReference>
<evidence type="ECO:0000313" key="2">
    <source>
        <dbReference type="EMBL" id="OVE84998.1"/>
    </source>
</evidence>
<dbReference type="GO" id="GO:0005198">
    <property type="term" value="F:structural molecule activity"/>
    <property type="evidence" value="ECO:0007669"/>
    <property type="project" value="InterPro"/>
</dbReference>
<gene>
    <name evidence="2" type="ORF">B2G88_11625</name>
</gene>
<dbReference type="AlphaFoldDB" id="A0A202EA20"/>